<dbReference type="InterPro" id="IPR015424">
    <property type="entry name" value="PyrdxlP-dep_Trfase"/>
</dbReference>
<organism evidence="10 11">
    <name type="scientific">Marine Group III euryarchaeote</name>
    <dbReference type="NCBI Taxonomy" id="2173149"/>
    <lineage>
        <taxon>Archaea</taxon>
        <taxon>Methanobacteriati</taxon>
        <taxon>Thermoplasmatota</taxon>
        <taxon>Thermoplasmata</taxon>
        <taxon>Candidatus Thermoprofundales</taxon>
    </lineage>
</organism>
<dbReference type="GO" id="GO:0045484">
    <property type="term" value="F:L-lysine 6-transaminase activity"/>
    <property type="evidence" value="ECO:0007669"/>
    <property type="project" value="UniProtKB-EC"/>
</dbReference>
<dbReference type="PIRSF" id="PIRSF000521">
    <property type="entry name" value="Transaminase_4ab_Lys_Orn"/>
    <property type="match status" value="1"/>
</dbReference>
<evidence type="ECO:0000256" key="4">
    <source>
        <dbReference type="ARBA" id="ARBA00022576"/>
    </source>
</evidence>
<evidence type="ECO:0000256" key="3">
    <source>
        <dbReference type="ARBA" id="ARBA00013071"/>
    </source>
</evidence>
<evidence type="ECO:0000313" key="10">
    <source>
        <dbReference type="EMBL" id="HIG63873.1"/>
    </source>
</evidence>
<evidence type="ECO:0000256" key="7">
    <source>
        <dbReference type="ARBA" id="ARBA00030921"/>
    </source>
</evidence>
<evidence type="ECO:0000313" key="11">
    <source>
        <dbReference type="Proteomes" id="UP000589516"/>
    </source>
</evidence>
<dbReference type="SUPFAM" id="SSF53383">
    <property type="entry name" value="PLP-dependent transferases"/>
    <property type="match status" value="1"/>
</dbReference>
<comment type="cofactor">
    <cofactor evidence="1">
        <name>pyridoxal 5'-phosphate</name>
        <dbReference type="ChEBI" id="CHEBI:597326"/>
    </cofactor>
</comment>
<evidence type="ECO:0000256" key="6">
    <source>
        <dbReference type="ARBA" id="ARBA00022898"/>
    </source>
</evidence>
<dbReference type="GO" id="GO:0017000">
    <property type="term" value="P:antibiotic biosynthetic process"/>
    <property type="evidence" value="ECO:0007669"/>
    <property type="project" value="InterPro"/>
</dbReference>
<gene>
    <name evidence="10" type="ORF">EYQ16_05105</name>
</gene>
<sequence>MEASSSGTATPAAHGIAATSVHEVLRRHQLVDGYDVVLDLERSHGAWLYDARTKSEFLDCFTCFASWPVGYNHPMLQTPEFLAKVRAVATANPANSDLYTREMAGFVEAFATRATPSGFPYHFWVAGGALAVENALKAAFDWKARKLGRTNFGDDVNDLVILHLRDAFHGRSGYTLSLTNTVPDKIGLFPKFDWPRVHNPTIEFGPDGEISNDIAAEEARACAEIEVAFAQHGDRIAAILLEPLQGEGGDNHFRPEFFAALRGYADSREALLIYDEVQTGFWGSGKPWLWQHHDVAPDIVAFGKKTQVCGIYCSERIDEVADNVFQMSGRINSTFGGNLTDMVRCQRFLDIIEAEGLGENAAVRGVELLAGLRTLARETGGFSNVRGVGSLIAFTLPSAGERDALMASLAAQKVMALKSGASSIRFRLPLVIAADEILELLSRVRAAL</sequence>
<evidence type="ECO:0000256" key="2">
    <source>
        <dbReference type="ARBA" id="ARBA00008954"/>
    </source>
</evidence>
<name>A0A7C7ZFU7_9ARCH</name>
<comment type="similarity">
    <text evidence="2 9">Belongs to the class-III pyridoxal-phosphate-dependent aminotransferase family.</text>
</comment>
<protein>
    <recommendedName>
        <fullName evidence="8">L-lysine-epsilon aminotransferase</fullName>
        <ecNumber evidence="3">2.6.1.36</ecNumber>
    </recommendedName>
    <alternativeName>
        <fullName evidence="7">Lysine 6-aminotransferase</fullName>
    </alternativeName>
</protein>
<keyword evidence="6 9" id="KW-0663">Pyridoxal phosphate</keyword>
<dbReference type="Proteomes" id="UP000589516">
    <property type="component" value="Unassembled WGS sequence"/>
</dbReference>
<accession>A0A7C7ZFU7</accession>
<dbReference type="PANTHER" id="PTHR43206">
    <property type="entry name" value="AMINOTRANSFERASE"/>
    <property type="match status" value="1"/>
</dbReference>
<dbReference type="InterPro" id="IPR005814">
    <property type="entry name" value="Aminotrans_3"/>
</dbReference>
<dbReference type="EC" id="2.6.1.36" evidence="3"/>
<comment type="caution">
    <text evidence="10">The sequence shown here is derived from an EMBL/GenBank/DDBJ whole genome shotgun (WGS) entry which is preliminary data.</text>
</comment>
<dbReference type="GO" id="GO:0030170">
    <property type="term" value="F:pyridoxal phosphate binding"/>
    <property type="evidence" value="ECO:0007669"/>
    <property type="project" value="InterPro"/>
</dbReference>
<proteinExistence type="inferred from homology"/>
<dbReference type="EMBL" id="DUAV01000031">
    <property type="protein sequence ID" value="HIG63873.1"/>
    <property type="molecule type" value="Genomic_DNA"/>
</dbReference>
<evidence type="ECO:0000256" key="9">
    <source>
        <dbReference type="RuleBase" id="RU003560"/>
    </source>
</evidence>
<keyword evidence="5 10" id="KW-0808">Transferase</keyword>
<keyword evidence="4 10" id="KW-0032">Aminotransferase</keyword>
<dbReference type="InterPro" id="IPR017657">
    <property type="entry name" value="L-lysine_6-transaminase"/>
</dbReference>
<dbReference type="Gene3D" id="3.40.640.10">
    <property type="entry name" value="Type I PLP-dependent aspartate aminotransferase-like (Major domain)"/>
    <property type="match status" value="1"/>
</dbReference>
<dbReference type="PANTHER" id="PTHR43206:SF2">
    <property type="entry name" value="4-AMINOBUTYRATE AMINOTRANSFERASE GABT"/>
    <property type="match status" value="1"/>
</dbReference>
<dbReference type="GO" id="GO:0009450">
    <property type="term" value="P:gamma-aminobutyric acid catabolic process"/>
    <property type="evidence" value="ECO:0007669"/>
    <property type="project" value="TreeGrafter"/>
</dbReference>
<evidence type="ECO:0000256" key="1">
    <source>
        <dbReference type="ARBA" id="ARBA00001933"/>
    </source>
</evidence>
<dbReference type="InterPro" id="IPR015421">
    <property type="entry name" value="PyrdxlP-dep_Trfase_major"/>
</dbReference>
<dbReference type="Gene3D" id="3.90.1150.10">
    <property type="entry name" value="Aspartate Aminotransferase, domain 1"/>
    <property type="match status" value="1"/>
</dbReference>
<dbReference type="AlphaFoldDB" id="A0A7C7ZFU7"/>
<reference evidence="11" key="1">
    <citation type="journal article" date="2019" name="bioRxiv">
        <title>Genome diversification in globally distributed novel marine Proteobacteria is linked to environmental adaptation.</title>
        <authorList>
            <person name="Zhou Z."/>
            <person name="Tran P.Q."/>
            <person name="Kieft K."/>
            <person name="Anantharaman K."/>
        </authorList>
    </citation>
    <scope>NUCLEOTIDE SEQUENCE [LARGE SCALE GENOMIC DNA]</scope>
</reference>
<evidence type="ECO:0000256" key="8">
    <source>
        <dbReference type="ARBA" id="ARBA00050040"/>
    </source>
</evidence>
<dbReference type="Pfam" id="PF00202">
    <property type="entry name" value="Aminotran_3"/>
    <property type="match status" value="1"/>
</dbReference>
<evidence type="ECO:0000256" key="5">
    <source>
        <dbReference type="ARBA" id="ARBA00022679"/>
    </source>
</evidence>
<dbReference type="NCBIfam" id="TIGR03251">
    <property type="entry name" value="LAT_fam"/>
    <property type="match status" value="1"/>
</dbReference>
<dbReference type="InterPro" id="IPR015422">
    <property type="entry name" value="PyrdxlP-dep_Trfase_small"/>
</dbReference>